<dbReference type="PANTHER" id="PTHR30100">
    <property type="entry name" value="FATTY ACID/PHOSPHOLIPID SYNTHESIS PROTEIN PLSX"/>
    <property type="match status" value="1"/>
</dbReference>
<evidence type="ECO:0000256" key="2">
    <source>
        <dbReference type="ARBA" id="ARBA00022490"/>
    </source>
</evidence>
<dbReference type="NCBIfam" id="TIGR00182">
    <property type="entry name" value="plsX"/>
    <property type="match status" value="1"/>
</dbReference>
<comment type="pathway">
    <text evidence="10">Lipid metabolism; phospholipid metabolism.</text>
</comment>
<evidence type="ECO:0000313" key="13">
    <source>
        <dbReference type="Proteomes" id="UP001500683"/>
    </source>
</evidence>
<keyword evidence="7 10" id="KW-1208">Phospholipid metabolism</keyword>
<evidence type="ECO:0000256" key="4">
    <source>
        <dbReference type="ARBA" id="ARBA00022679"/>
    </source>
</evidence>
<dbReference type="EC" id="2.3.1.274" evidence="8 10"/>
<evidence type="ECO:0000256" key="11">
    <source>
        <dbReference type="SAM" id="MobiDB-lite"/>
    </source>
</evidence>
<evidence type="ECO:0000256" key="10">
    <source>
        <dbReference type="HAMAP-Rule" id="MF_00019"/>
    </source>
</evidence>
<evidence type="ECO:0000256" key="1">
    <source>
        <dbReference type="ARBA" id="ARBA00001232"/>
    </source>
</evidence>
<accession>A0ABP7X826</accession>
<name>A0ABP7X826_9ACTN</name>
<sequence length="439" mass="45515">MTGRAEPSHRTARRAGPAPVAVDTMGGDHGPDEIITGAVAAVREHGVRLVLVGQAPRIRARLDRLGMAGRIPIVHADEALSMDEGALASWRKPRSSVAIACHLVKQGRASALVSAGTTAGVVATARLRLKGQQGVMRPAIAVTLPTRPRPTVLLDAGATADVKPETLVQFAAFGTAYAQVRLGLARPRVGLLNIGAEPGKGDKVTKRAYELLAGGQPGIEFTGNVEGDGLLSGAVDVVVTDGFTGNVALKTLEGAMRMASAEVRSALTATRTARVGALLQRRRLLGLRERFDSETYGGGVLLGLNGTVVIAHGASHARAIASACALAHDLAAGRIVEKVREQVAATRTSRFGRWTHGDRDDRAGEKDKAAEKDRAAEAAPAEPSAEPPAPGEGAAEAPPKQPERAPDEENPPPPAELAAAEPAERPELVAEGQEPPAGT</sequence>
<reference evidence="13" key="1">
    <citation type="journal article" date="2019" name="Int. J. Syst. Evol. Microbiol.">
        <title>The Global Catalogue of Microorganisms (GCM) 10K type strain sequencing project: providing services to taxonomists for standard genome sequencing and annotation.</title>
        <authorList>
            <consortium name="The Broad Institute Genomics Platform"/>
            <consortium name="The Broad Institute Genome Sequencing Center for Infectious Disease"/>
            <person name="Wu L."/>
            <person name="Ma J."/>
        </authorList>
    </citation>
    <scope>NUCLEOTIDE SEQUENCE [LARGE SCALE GENOMIC DNA]</scope>
    <source>
        <strain evidence="13">JCM 16702</strain>
    </source>
</reference>
<keyword evidence="6 10" id="KW-0594">Phospholipid biosynthesis</keyword>
<dbReference type="Pfam" id="PF02504">
    <property type="entry name" value="FA_synthesis"/>
    <property type="match status" value="1"/>
</dbReference>
<dbReference type="InterPro" id="IPR012281">
    <property type="entry name" value="Phospholipid_synth_PlsX-like"/>
</dbReference>
<feature type="compositionally biased region" description="Basic and acidic residues" evidence="11">
    <location>
        <begin position="355"/>
        <end position="376"/>
    </location>
</feature>
<proteinExistence type="inferred from homology"/>
<dbReference type="HAMAP" id="MF_00019">
    <property type="entry name" value="PlsX"/>
    <property type="match status" value="1"/>
</dbReference>
<keyword evidence="2 10" id="KW-0963">Cytoplasm</keyword>
<gene>
    <name evidence="10" type="primary">plsX</name>
    <name evidence="12" type="ORF">GCM10022214_88290</name>
</gene>
<dbReference type="Proteomes" id="UP001500683">
    <property type="component" value="Unassembled WGS sequence"/>
</dbReference>
<evidence type="ECO:0000256" key="8">
    <source>
        <dbReference type="ARBA" id="ARBA00024069"/>
    </source>
</evidence>
<evidence type="ECO:0000256" key="5">
    <source>
        <dbReference type="ARBA" id="ARBA00023098"/>
    </source>
</evidence>
<keyword evidence="4 10" id="KW-0808">Transferase</keyword>
<evidence type="ECO:0000313" key="12">
    <source>
        <dbReference type="EMBL" id="GAA4106991.1"/>
    </source>
</evidence>
<feature type="region of interest" description="Disordered" evidence="11">
    <location>
        <begin position="350"/>
        <end position="439"/>
    </location>
</feature>
<dbReference type="SUPFAM" id="SSF53659">
    <property type="entry name" value="Isocitrate/Isopropylmalate dehydrogenase-like"/>
    <property type="match status" value="1"/>
</dbReference>
<dbReference type="Gene3D" id="3.40.718.10">
    <property type="entry name" value="Isopropylmalate Dehydrogenase"/>
    <property type="match status" value="1"/>
</dbReference>
<feature type="region of interest" description="Disordered" evidence="11">
    <location>
        <begin position="1"/>
        <end position="27"/>
    </location>
</feature>
<dbReference type="EMBL" id="BAAAZG010000089">
    <property type="protein sequence ID" value="GAA4106991.1"/>
    <property type="molecule type" value="Genomic_DNA"/>
</dbReference>
<evidence type="ECO:0000256" key="3">
    <source>
        <dbReference type="ARBA" id="ARBA00022516"/>
    </source>
</evidence>
<comment type="catalytic activity">
    <reaction evidence="1 10">
        <text>a fatty acyl-[ACP] + phosphate = an acyl phosphate + holo-[ACP]</text>
        <dbReference type="Rhea" id="RHEA:42292"/>
        <dbReference type="Rhea" id="RHEA-COMP:9685"/>
        <dbReference type="Rhea" id="RHEA-COMP:14125"/>
        <dbReference type="ChEBI" id="CHEBI:43474"/>
        <dbReference type="ChEBI" id="CHEBI:59918"/>
        <dbReference type="ChEBI" id="CHEBI:64479"/>
        <dbReference type="ChEBI" id="CHEBI:138651"/>
        <dbReference type="EC" id="2.3.1.274"/>
    </reaction>
</comment>
<dbReference type="PANTHER" id="PTHR30100:SF1">
    <property type="entry name" value="PHOSPHATE ACYLTRANSFERASE"/>
    <property type="match status" value="1"/>
</dbReference>
<evidence type="ECO:0000256" key="6">
    <source>
        <dbReference type="ARBA" id="ARBA00023209"/>
    </source>
</evidence>
<evidence type="ECO:0000256" key="9">
    <source>
        <dbReference type="ARBA" id="ARBA00046608"/>
    </source>
</evidence>
<comment type="similarity">
    <text evidence="10">Belongs to the PlsX family.</text>
</comment>
<protein>
    <recommendedName>
        <fullName evidence="8 10">Phosphate acyltransferase</fullName>
        <ecNumber evidence="8 10">2.3.1.274</ecNumber>
    </recommendedName>
    <alternativeName>
        <fullName evidence="10">Acyl-ACP phosphotransacylase</fullName>
    </alternativeName>
    <alternativeName>
        <fullName evidence="10">Acyl-[acyl-carrier-protein]--phosphate acyltransferase</fullName>
    </alternativeName>
    <alternativeName>
        <fullName evidence="10">Phosphate-acyl-ACP acyltransferase</fullName>
    </alternativeName>
</protein>
<comment type="function">
    <text evidence="10">Catalyzes the reversible formation of acyl-phosphate (acyl-PO(4)) from acyl-[acyl-carrier-protein] (acyl-ACP). This enzyme utilizes acyl-ACP as fatty acyl donor, but not acyl-CoA.</text>
</comment>
<keyword evidence="3 10" id="KW-0444">Lipid biosynthesis</keyword>
<evidence type="ECO:0000256" key="7">
    <source>
        <dbReference type="ARBA" id="ARBA00023264"/>
    </source>
</evidence>
<keyword evidence="5 10" id="KW-0443">Lipid metabolism</keyword>
<keyword evidence="13" id="KW-1185">Reference proteome</keyword>
<comment type="subcellular location">
    <subcellularLocation>
        <location evidence="10">Cytoplasm</location>
    </subcellularLocation>
    <text evidence="10">Associated with the membrane possibly through PlsY.</text>
</comment>
<dbReference type="InterPro" id="IPR003664">
    <property type="entry name" value="FA_synthesis"/>
</dbReference>
<comment type="subunit">
    <text evidence="9 10">Homodimer. Probably interacts with PlsY.</text>
</comment>
<comment type="caution">
    <text evidence="12">The sequence shown here is derived from an EMBL/GenBank/DDBJ whole genome shotgun (WGS) entry which is preliminary data.</text>
</comment>
<organism evidence="12 13">
    <name type="scientific">Actinomadura miaoliensis</name>
    <dbReference type="NCBI Taxonomy" id="430685"/>
    <lineage>
        <taxon>Bacteria</taxon>
        <taxon>Bacillati</taxon>
        <taxon>Actinomycetota</taxon>
        <taxon>Actinomycetes</taxon>
        <taxon>Streptosporangiales</taxon>
        <taxon>Thermomonosporaceae</taxon>
        <taxon>Actinomadura</taxon>
    </lineage>
</organism>